<dbReference type="RefSeq" id="WP_247341573.1">
    <property type="nucleotide sequence ID" value="NZ_CP095550.1"/>
</dbReference>
<evidence type="ECO:0000313" key="2">
    <source>
        <dbReference type="EMBL" id="MFD2212922.1"/>
    </source>
</evidence>
<keyword evidence="1" id="KW-1133">Transmembrane helix</keyword>
<organism evidence="2 3">
    <name type="scientific">Metabacillus endolithicus</name>
    <dbReference type="NCBI Taxonomy" id="1535204"/>
    <lineage>
        <taxon>Bacteria</taxon>
        <taxon>Bacillati</taxon>
        <taxon>Bacillota</taxon>
        <taxon>Bacilli</taxon>
        <taxon>Bacillales</taxon>
        <taxon>Bacillaceae</taxon>
        <taxon>Metabacillus</taxon>
    </lineage>
</organism>
<gene>
    <name evidence="2" type="ORF">ACFSKK_04240</name>
</gene>
<sequence length="91" mass="10652">MWEIVANICLVFIGFYLFCLSIAHIFMYKPSKELLNQLKAVRHSFIFAILGIAVWSLLKKVKIPERFIYPSYLIVFLIISFSSFFLIISNI</sequence>
<protein>
    <submittedName>
        <fullName evidence="2">Uncharacterized protein</fullName>
    </submittedName>
</protein>
<dbReference type="Proteomes" id="UP001597318">
    <property type="component" value="Unassembled WGS sequence"/>
</dbReference>
<evidence type="ECO:0000256" key="1">
    <source>
        <dbReference type="SAM" id="Phobius"/>
    </source>
</evidence>
<keyword evidence="1" id="KW-0472">Membrane</keyword>
<feature type="transmembrane region" description="Helical" evidence="1">
    <location>
        <begin position="40"/>
        <end position="58"/>
    </location>
</feature>
<evidence type="ECO:0000313" key="3">
    <source>
        <dbReference type="Proteomes" id="UP001597318"/>
    </source>
</evidence>
<accession>A0ABW5BT39</accession>
<reference evidence="3" key="1">
    <citation type="journal article" date="2019" name="Int. J. Syst. Evol. Microbiol.">
        <title>The Global Catalogue of Microorganisms (GCM) 10K type strain sequencing project: providing services to taxonomists for standard genome sequencing and annotation.</title>
        <authorList>
            <consortium name="The Broad Institute Genomics Platform"/>
            <consortium name="The Broad Institute Genome Sequencing Center for Infectious Disease"/>
            <person name="Wu L."/>
            <person name="Ma J."/>
        </authorList>
    </citation>
    <scope>NUCLEOTIDE SEQUENCE [LARGE SCALE GENOMIC DNA]</scope>
    <source>
        <strain evidence="3">CGMCC 1.15474</strain>
    </source>
</reference>
<feature type="transmembrane region" description="Helical" evidence="1">
    <location>
        <begin position="67"/>
        <end position="88"/>
    </location>
</feature>
<proteinExistence type="predicted"/>
<keyword evidence="1" id="KW-0812">Transmembrane</keyword>
<name>A0ABW5BT39_9BACI</name>
<feature type="transmembrane region" description="Helical" evidence="1">
    <location>
        <begin position="7"/>
        <end position="28"/>
    </location>
</feature>
<keyword evidence="3" id="KW-1185">Reference proteome</keyword>
<comment type="caution">
    <text evidence="2">The sequence shown here is derived from an EMBL/GenBank/DDBJ whole genome shotgun (WGS) entry which is preliminary data.</text>
</comment>
<dbReference type="EMBL" id="JBHUIK010000001">
    <property type="protein sequence ID" value="MFD2212922.1"/>
    <property type="molecule type" value="Genomic_DNA"/>
</dbReference>